<feature type="compositionally biased region" description="Basic residues" evidence="1">
    <location>
        <begin position="249"/>
        <end position="260"/>
    </location>
</feature>
<dbReference type="Pfam" id="PF13479">
    <property type="entry name" value="AAA_24"/>
    <property type="match status" value="1"/>
</dbReference>
<evidence type="ECO:0000313" key="2">
    <source>
        <dbReference type="EMBL" id="KKL50458.1"/>
    </source>
</evidence>
<reference evidence="2" key="1">
    <citation type="journal article" date="2015" name="Nature">
        <title>Complex archaea that bridge the gap between prokaryotes and eukaryotes.</title>
        <authorList>
            <person name="Spang A."/>
            <person name="Saw J.H."/>
            <person name="Jorgensen S.L."/>
            <person name="Zaremba-Niedzwiedzka K."/>
            <person name="Martijn J."/>
            <person name="Lind A.E."/>
            <person name="van Eijk R."/>
            <person name="Schleper C."/>
            <person name="Guy L."/>
            <person name="Ettema T.J."/>
        </authorList>
    </citation>
    <scope>NUCLEOTIDE SEQUENCE</scope>
</reference>
<proteinExistence type="predicted"/>
<dbReference type="SUPFAM" id="SSF52540">
    <property type="entry name" value="P-loop containing nucleoside triphosphate hydrolases"/>
    <property type="match status" value="1"/>
</dbReference>
<feature type="region of interest" description="Disordered" evidence="1">
    <location>
        <begin position="237"/>
        <end position="260"/>
    </location>
</feature>
<accession>A0A0F9CM95</accession>
<dbReference type="AlphaFoldDB" id="A0A0F9CM95"/>
<sequence>MAHPKIHVAGDVLPPLNMLLYGPNGAGKTHFAGTSGGLFINVEQGETTLVSAHIKVPVWDITEFDEWEEVYDHLVAHPKEYPCVTIDSYTDLAAKCLESVIDEAETRDGNRLTDAAELRDHGRVTLKLGKVLRRFRDLPMPVILICGVRDPDDQDRRYRPSLPASISRQARDYMDMIGYMSVVEEEDDKENITQYRKLRFYSPSGVIVCKDRNGVFTMETGRQGVTDTDFPGLIQFLKDNAPKEEKKTPAKSKRSVRKPK</sequence>
<evidence type="ECO:0000256" key="1">
    <source>
        <dbReference type="SAM" id="MobiDB-lite"/>
    </source>
</evidence>
<organism evidence="2">
    <name type="scientific">marine sediment metagenome</name>
    <dbReference type="NCBI Taxonomy" id="412755"/>
    <lineage>
        <taxon>unclassified sequences</taxon>
        <taxon>metagenomes</taxon>
        <taxon>ecological metagenomes</taxon>
    </lineage>
</organism>
<dbReference type="InterPro" id="IPR027417">
    <property type="entry name" value="P-loop_NTPase"/>
</dbReference>
<dbReference type="EMBL" id="LAZR01032589">
    <property type="protein sequence ID" value="KKL50458.1"/>
    <property type="molecule type" value="Genomic_DNA"/>
</dbReference>
<name>A0A0F9CM95_9ZZZZ</name>
<comment type="caution">
    <text evidence="2">The sequence shown here is derived from an EMBL/GenBank/DDBJ whole genome shotgun (WGS) entry which is preliminary data.</text>
</comment>
<protein>
    <submittedName>
        <fullName evidence="2">Uncharacterized protein</fullName>
    </submittedName>
</protein>
<gene>
    <name evidence="2" type="ORF">LCGC14_2305290</name>
</gene>